<dbReference type="Pfam" id="PF00156">
    <property type="entry name" value="Pribosyltran"/>
    <property type="match status" value="1"/>
</dbReference>
<evidence type="ECO:0000313" key="5">
    <source>
        <dbReference type="Proteomes" id="UP000034562"/>
    </source>
</evidence>
<dbReference type="STRING" id="1618563.UU12_C0020G0018"/>
<dbReference type="Proteomes" id="UP000034562">
    <property type="component" value="Unassembled WGS sequence"/>
</dbReference>
<protein>
    <submittedName>
        <fullName evidence="4">Purine phosphoribosyltransferase</fullName>
    </submittedName>
</protein>
<dbReference type="PANTHER" id="PTHR43363">
    <property type="entry name" value="HYPOXANTHINE PHOSPHORIBOSYLTRANSFERASE"/>
    <property type="match status" value="1"/>
</dbReference>
<evidence type="ECO:0000256" key="2">
    <source>
        <dbReference type="ARBA" id="ARBA00022679"/>
    </source>
</evidence>
<keyword evidence="2 4" id="KW-0808">Transferase</keyword>
<feature type="domain" description="Phosphoribosyltransferase" evidence="3">
    <location>
        <begin position="41"/>
        <end position="168"/>
    </location>
</feature>
<comment type="caution">
    <text evidence="4">The sequence shown here is derived from an EMBL/GenBank/DDBJ whole genome shotgun (WGS) entry which is preliminary data.</text>
</comment>
<accession>A0A0G0W5E5</accession>
<dbReference type="AlphaFoldDB" id="A0A0G0W5E5"/>
<sequence>MATVEFGLNEINTGLQLKESEFDGISYVCPTWNQMGTLNFDLARQIVKSGRSFDRIVALARGGWTWARDLADALNIPRLSSTRVESYIDVNESGEPRITQPLTDSISGENILLFDEVVDSGATLRLGKKYLEVMGARGIKTVALCVKPRSEEKPDFYAFSTSAWVVFPHEIREFIGISIDKWRSNGVTAEGIKERFKTIGISPNQVEFYCSLHAQNER</sequence>
<dbReference type="EMBL" id="LBZK01000020">
    <property type="protein sequence ID" value="KKR70497.1"/>
    <property type="molecule type" value="Genomic_DNA"/>
</dbReference>
<organism evidence="4 5">
    <name type="scientific">Candidatus Woesebacteria bacterium GW2011_GWA2_40_7b</name>
    <dbReference type="NCBI Taxonomy" id="1618563"/>
    <lineage>
        <taxon>Bacteria</taxon>
        <taxon>Candidatus Woeseibacteriota</taxon>
    </lineage>
</organism>
<proteinExistence type="predicted"/>
<name>A0A0G0W5E5_9BACT</name>
<dbReference type="InterPro" id="IPR000836">
    <property type="entry name" value="PRTase_dom"/>
</dbReference>
<keyword evidence="1 4" id="KW-0328">Glycosyltransferase</keyword>
<dbReference type="CDD" id="cd06223">
    <property type="entry name" value="PRTases_typeI"/>
    <property type="match status" value="1"/>
</dbReference>
<reference evidence="4 5" key="1">
    <citation type="journal article" date="2015" name="Nature">
        <title>rRNA introns, odd ribosomes, and small enigmatic genomes across a large radiation of phyla.</title>
        <authorList>
            <person name="Brown C.T."/>
            <person name="Hug L.A."/>
            <person name="Thomas B.C."/>
            <person name="Sharon I."/>
            <person name="Castelle C.J."/>
            <person name="Singh A."/>
            <person name="Wilkins M.J."/>
            <person name="Williams K.H."/>
            <person name="Banfield J.F."/>
        </authorList>
    </citation>
    <scope>NUCLEOTIDE SEQUENCE [LARGE SCALE GENOMIC DNA]</scope>
</reference>
<dbReference type="PANTHER" id="PTHR43363:SF1">
    <property type="entry name" value="HYPOXANTHINE-GUANINE PHOSPHORIBOSYLTRANSFERASE"/>
    <property type="match status" value="1"/>
</dbReference>
<dbReference type="SUPFAM" id="SSF53271">
    <property type="entry name" value="PRTase-like"/>
    <property type="match status" value="1"/>
</dbReference>
<evidence type="ECO:0000313" key="4">
    <source>
        <dbReference type="EMBL" id="KKR70497.1"/>
    </source>
</evidence>
<dbReference type="Gene3D" id="3.40.50.2020">
    <property type="match status" value="1"/>
</dbReference>
<evidence type="ECO:0000256" key="1">
    <source>
        <dbReference type="ARBA" id="ARBA00022676"/>
    </source>
</evidence>
<dbReference type="GO" id="GO:0016757">
    <property type="term" value="F:glycosyltransferase activity"/>
    <property type="evidence" value="ECO:0007669"/>
    <property type="project" value="UniProtKB-KW"/>
</dbReference>
<dbReference type="InterPro" id="IPR029057">
    <property type="entry name" value="PRTase-like"/>
</dbReference>
<evidence type="ECO:0000259" key="3">
    <source>
        <dbReference type="Pfam" id="PF00156"/>
    </source>
</evidence>
<gene>
    <name evidence="4" type="ORF">UU12_C0020G0018</name>
</gene>